<dbReference type="Pfam" id="PF26102">
    <property type="entry name" value="Ig_SPL7"/>
    <property type="match status" value="1"/>
</dbReference>
<dbReference type="InterPro" id="IPR036770">
    <property type="entry name" value="Ankyrin_rpt-contain_sf"/>
</dbReference>
<feature type="region of interest" description="Disordered" evidence="10">
    <location>
        <begin position="216"/>
        <end position="235"/>
    </location>
</feature>
<evidence type="ECO:0000256" key="2">
    <source>
        <dbReference type="ARBA" id="ARBA00022723"/>
    </source>
</evidence>
<evidence type="ECO:0000256" key="9">
    <source>
        <dbReference type="PROSITE-ProRule" id="PRU00470"/>
    </source>
</evidence>
<organism evidence="13 14">
    <name type="scientific">Musa balbisiana</name>
    <name type="common">Banana</name>
    <dbReference type="NCBI Taxonomy" id="52838"/>
    <lineage>
        <taxon>Eukaryota</taxon>
        <taxon>Viridiplantae</taxon>
        <taxon>Streptophyta</taxon>
        <taxon>Embryophyta</taxon>
        <taxon>Tracheophyta</taxon>
        <taxon>Spermatophyta</taxon>
        <taxon>Magnoliopsida</taxon>
        <taxon>Liliopsida</taxon>
        <taxon>Zingiberales</taxon>
        <taxon>Musaceae</taxon>
        <taxon>Musa</taxon>
    </lineage>
</organism>
<feature type="compositionally biased region" description="Polar residues" evidence="10">
    <location>
        <begin position="411"/>
        <end position="437"/>
    </location>
</feature>
<dbReference type="InterPro" id="IPR002110">
    <property type="entry name" value="Ankyrin_rpt"/>
</dbReference>
<evidence type="ECO:0000256" key="11">
    <source>
        <dbReference type="SAM" id="Phobius"/>
    </source>
</evidence>
<keyword evidence="2" id="KW-0479">Metal-binding</keyword>
<keyword evidence="4" id="KW-0862">Zinc</keyword>
<evidence type="ECO:0000256" key="1">
    <source>
        <dbReference type="ARBA" id="ARBA00004123"/>
    </source>
</evidence>
<feature type="transmembrane region" description="Helical" evidence="11">
    <location>
        <begin position="944"/>
        <end position="966"/>
    </location>
</feature>
<keyword evidence="11" id="KW-1133">Transmembrane helix</keyword>
<feature type="domain" description="SBP-type" evidence="12">
    <location>
        <begin position="148"/>
        <end position="225"/>
    </location>
</feature>
<comment type="caution">
    <text evidence="13">The sequence shown here is derived from an EMBL/GenBank/DDBJ whole genome shotgun (WGS) entry which is preliminary data.</text>
</comment>
<dbReference type="Pfam" id="PF03110">
    <property type="entry name" value="SBP"/>
    <property type="match status" value="1"/>
</dbReference>
<dbReference type="Proteomes" id="UP000317650">
    <property type="component" value="Chromosome 5"/>
</dbReference>
<dbReference type="PANTHER" id="PTHR31251">
    <property type="entry name" value="SQUAMOSA PROMOTER-BINDING-LIKE PROTEIN 4"/>
    <property type="match status" value="1"/>
</dbReference>
<dbReference type="Gene3D" id="1.25.40.20">
    <property type="entry name" value="Ankyrin repeat-containing domain"/>
    <property type="match status" value="1"/>
</dbReference>
<evidence type="ECO:0000259" key="12">
    <source>
        <dbReference type="PROSITE" id="PS51141"/>
    </source>
</evidence>
<evidence type="ECO:0000313" key="14">
    <source>
        <dbReference type="Proteomes" id="UP000317650"/>
    </source>
</evidence>
<comment type="subcellular location">
    <subcellularLocation>
        <location evidence="1">Nucleus</location>
    </subcellularLocation>
</comment>
<proteinExistence type="predicted"/>
<keyword evidence="7" id="KW-0804">Transcription</keyword>
<dbReference type="AlphaFoldDB" id="A0A4S8JZK8"/>
<dbReference type="FunFam" id="4.10.1100.10:FF:000001">
    <property type="entry name" value="Squamosa promoter-binding-like protein 14"/>
    <property type="match status" value="1"/>
</dbReference>
<keyword evidence="8" id="KW-0539">Nucleus</keyword>
<dbReference type="SMART" id="SM00248">
    <property type="entry name" value="ANK"/>
    <property type="match status" value="3"/>
</dbReference>
<keyword evidence="11" id="KW-0472">Membrane</keyword>
<feature type="region of interest" description="Disordered" evidence="10">
    <location>
        <begin position="410"/>
        <end position="441"/>
    </location>
</feature>
<feature type="compositionally biased region" description="Basic residues" evidence="10">
    <location>
        <begin position="216"/>
        <end position="225"/>
    </location>
</feature>
<dbReference type="GO" id="GO:0003677">
    <property type="term" value="F:DNA binding"/>
    <property type="evidence" value="ECO:0007669"/>
    <property type="project" value="UniProtKB-KW"/>
</dbReference>
<keyword evidence="6" id="KW-0238">DNA-binding</keyword>
<evidence type="ECO:0000256" key="3">
    <source>
        <dbReference type="ARBA" id="ARBA00022771"/>
    </source>
</evidence>
<dbReference type="InterPro" id="IPR044817">
    <property type="entry name" value="SBP-like"/>
</dbReference>
<protein>
    <recommendedName>
        <fullName evidence="12">SBP-type domain-containing protein</fullName>
    </recommendedName>
</protein>
<dbReference type="PANTHER" id="PTHR31251:SF226">
    <property type="entry name" value="SQUAMOSA PROMOTER-BINDING-LIKE PROTEIN 6"/>
    <property type="match status" value="1"/>
</dbReference>
<evidence type="ECO:0000256" key="4">
    <source>
        <dbReference type="ARBA" id="ARBA00022833"/>
    </source>
</evidence>
<dbReference type="SUPFAM" id="SSF103612">
    <property type="entry name" value="SBT domain"/>
    <property type="match status" value="1"/>
</dbReference>
<keyword evidence="14" id="KW-1185">Reference proteome</keyword>
<evidence type="ECO:0000256" key="8">
    <source>
        <dbReference type="ARBA" id="ARBA00023242"/>
    </source>
</evidence>
<dbReference type="InterPro" id="IPR036893">
    <property type="entry name" value="SBP_sf"/>
</dbReference>
<evidence type="ECO:0000256" key="6">
    <source>
        <dbReference type="ARBA" id="ARBA00023125"/>
    </source>
</evidence>
<dbReference type="SUPFAM" id="SSF48403">
    <property type="entry name" value="Ankyrin repeat"/>
    <property type="match status" value="1"/>
</dbReference>
<evidence type="ECO:0000256" key="5">
    <source>
        <dbReference type="ARBA" id="ARBA00023015"/>
    </source>
</evidence>
<keyword evidence="5" id="KW-0805">Transcription regulation</keyword>
<keyword evidence="3 9" id="KW-0863">Zinc-finger</keyword>
<dbReference type="InterPro" id="IPR004333">
    <property type="entry name" value="SBP_dom"/>
</dbReference>
<dbReference type="STRING" id="52838.A0A4S8JZK8"/>
<sequence>MEARIGSKSHQFLAAGTSNVNVIRQRGVEWDLNDWRWDGEHFVATPLDAVPADCWSKHLRQGAAKGLVLNSPSSSSEGADCGLVEKDNGESEKKRRIVLVEEDESCGGAGSLSLRLGGHAYPVVESDLANWEVKNEKKNKSQGGSSSHPTCQVEGCDADLSDSRDYHRRHKVCEMHAKATSAIVRNAIQRFCQQCSRFHLLEEFDEGKRSCRRRLAGHNRRRRKTHPDDNVNGSSSIDERASSYLLISLLRILSNLQSNNSERSQDQELLTHFLGNLGTLANSLDPSDLSRLLRAAQDPPKLVTTAGTSSEAIITSVPNGVPEQDSRRPLGSAAKMTCTPGVQGPPQETDHIPSVAEVPKIGRESSEELVIDRVRMKDFDLNSDPRDCKKGEMPATSLCTGIGSPNIPSWLLQNTCQSSPPQTSGNSDSTSNHTQSRSHGDAQCRTDRIIFKLFGKNPHDLPLVLRAQILDWLSNSPTDIESYIRPGCIILTIYLRQPEFAWAQLCNDLSSYLARLLHNSHDFWTTGWIFARVQNYAAFIYDGQVVLDMPLLVGHPNHCKILSVTPIAASHSTNVNFTVKGFNLVQPTSRLLCSFDGKYLFQETTQDLVEGFGRGAGHESAQCLSFSCFLPDKTGRGFIELEDCGLTNGFFPFIVADEDVCSEIRMLEKFINVASCEDQLQERKDTDNARNQALDFINELGWLLRRNHMVSISRESKFSRNLFPLPRFRWLMSFAMNREWAAVVKKLLDILFSGTVDAGGQSSMELALSENLLHSAVQINSKAMVELLLRYKPSKPSKQMDPDQFLFRPDMLGPSGLTPLHIASSTSGAESILDALTNDPGQLGINAWKNVRDSTGFTPKDYALVRGHDSYLRLVQNKIDKQLHLNQVVLNISGDASYKTVDVLKSVKADASDRTTWLSSKQPLSCNRCSQQLVYQNSVARTMLYRPVMLSLVGIAAVCVCVGLLFKTPPEVFYVFPSFRWELLEYGFM</sequence>
<reference evidence="13 14" key="1">
    <citation type="journal article" date="2019" name="Nat. Plants">
        <title>Genome sequencing of Musa balbisiana reveals subgenome evolution and function divergence in polyploid bananas.</title>
        <authorList>
            <person name="Yao X."/>
        </authorList>
    </citation>
    <scope>NUCLEOTIDE SEQUENCE [LARGE SCALE GENOMIC DNA]</scope>
    <source>
        <strain evidence="14">cv. DH-PKW</strain>
        <tissue evidence="13">Leaves</tissue>
    </source>
</reference>
<dbReference type="EMBL" id="PYDT01000003">
    <property type="protein sequence ID" value="THU67844.1"/>
    <property type="molecule type" value="Genomic_DNA"/>
</dbReference>
<gene>
    <name evidence="13" type="ORF">C4D60_Mb05t28970</name>
</gene>
<dbReference type="Gene3D" id="4.10.1100.10">
    <property type="entry name" value="Transcription factor, SBP-box domain"/>
    <property type="match status" value="1"/>
</dbReference>
<evidence type="ECO:0000256" key="10">
    <source>
        <dbReference type="SAM" id="MobiDB-lite"/>
    </source>
</evidence>
<dbReference type="GO" id="GO:0008270">
    <property type="term" value="F:zinc ion binding"/>
    <property type="evidence" value="ECO:0007669"/>
    <property type="project" value="UniProtKB-KW"/>
</dbReference>
<evidence type="ECO:0000256" key="7">
    <source>
        <dbReference type="ARBA" id="ARBA00023163"/>
    </source>
</evidence>
<name>A0A4S8JZK8_MUSBA</name>
<keyword evidence="11" id="KW-0812">Transmembrane</keyword>
<dbReference type="GO" id="GO:0005634">
    <property type="term" value="C:nucleus"/>
    <property type="evidence" value="ECO:0007669"/>
    <property type="project" value="UniProtKB-SubCell"/>
</dbReference>
<evidence type="ECO:0000313" key="13">
    <source>
        <dbReference type="EMBL" id="THU67844.1"/>
    </source>
</evidence>
<accession>A0A4S8JZK8</accession>
<dbReference type="PROSITE" id="PS51141">
    <property type="entry name" value="ZF_SBP"/>
    <property type="match status" value="1"/>
</dbReference>